<dbReference type="InterPro" id="IPR011701">
    <property type="entry name" value="MFS"/>
</dbReference>
<dbReference type="Proteomes" id="UP000287352">
    <property type="component" value="Unassembled WGS sequence"/>
</dbReference>
<feature type="transmembrane region" description="Helical" evidence="7">
    <location>
        <begin position="74"/>
        <end position="96"/>
    </location>
</feature>
<comment type="subcellular location">
    <subcellularLocation>
        <location evidence="1">Cell membrane</location>
        <topology evidence="1">Multi-pass membrane protein</topology>
    </subcellularLocation>
</comment>
<dbReference type="OrthoDB" id="9775268at2"/>
<reference evidence="10" key="1">
    <citation type="submission" date="2018-12" db="EMBL/GenBank/DDBJ databases">
        <title>Tengunoibacter tsumagoiensis gen. nov., sp. nov., Dictyobacter kobayashii sp. nov., D. alpinus sp. nov., and D. joshuensis sp. nov. and description of Dictyobacteraceae fam. nov. within the order Ktedonobacterales isolated from Tengu-no-mugimeshi.</title>
        <authorList>
            <person name="Wang C.M."/>
            <person name="Zheng Y."/>
            <person name="Sakai Y."/>
            <person name="Toyoda A."/>
            <person name="Minakuchi Y."/>
            <person name="Abe K."/>
            <person name="Yokota A."/>
            <person name="Yabe S."/>
        </authorList>
    </citation>
    <scope>NUCLEOTIDE SEQUENCE [LARGE SCALE GENOMIC DNA]</scope>
    <source>
        <strain evidence="10">Uno3</strain>
    </source>
</reference>
<feature type="transmembrane region" description="Helical" evidence="7">
    <location>
        <begin position="12"/>
        <end position="36"/>
    </location>
</feature>
<accession>A0A401ZVL0</accession>
<feature type="transmembrane region" description="Helical" evidence="7">
    <location>
        <begin position="367"/>
        <end position="388"/>
    </location>
</feature>
<keyword evidence="3" id="KW-1003">Cell membrane</keyword>
<dbReference type="Pfam" id="PF07690">
    <property type="entry name" value="MFS_1"/>
    <property type="match status" value="2"/>
</dbReference>
<evidence type="ECO:0000256" key="5">
    <source>
        <dbReference type="ARBA" id="ARBA00022989"/>
    </source>
</evidence>
<dbReference type="GO" id="GO:0005886">
    <property type="term" value="C:plasma membrane"/>
    <property type="evidence" value="ECO:0007669"/>
    <property type="project" value="UniProtKB-SubCell"/>
</dbReference>
<keyword evidence="6 7" id="KW-0472">Membrane</keyword>
<evidence type="ECO:0000256" key="3">
    <source>
        <dbReference type="ARBA" id="ARBA00022475"/>
    </source>
</evidence>
<evidence type="ECO:0000256" key="2">
    <source>
        <dbReference type="ARBA" id="ARBA00022448"/>
    </source>
</evidence>
<dbReference type="GO" id="GO:0022857">
    <property type="term" value="F:transmembrane transporter activity"/>
    <property type="evidence" value="ECO:0007669"/>
    <property type="project" value="InterPro"/>
</dbReference>
<dbReference type="PANTHER" id="PTHR43266">
    <property type="entry name" value="MACROLIDE-EFFLUX PROTEIN"/>
    <property type="match status" value="1"/>
</dbReference>
<dbReference type="PANTHER" id="PTHR43266:SF2">
    <property type="entry name" value="MAJOR FACILITATOR SUPERFAMILY (MFS) PROFILE DOMAIN-CONTAINING PROTEIN"/>
    <property type="match status" value="1"/>
</dbReference>
<feature type="transmembrane region" description="Helical" evidence="7">
    <location>
        <begin position="298"/>
        <end position="319"/>
    </location>
</feature>
<dbReference type="CDD" id="cd06173">
    <property type="entry name" value="MFS_MefA_like"/>
    <property type="match status" value="1"/>
</dbReference>
<dbReference type="RefSeq" id="WP_126578516.1">
    <property type="nucleotide sequence ID" value="NZ_BIFR01000001.1"/>
</dbReference>
<evidence type="ECO:0000313" key="9">
    <source>
        <dbReference type="EMBL" id="GCE10958.1"/>
    </source>
</evidence>
<feature type="transmembrane region" description="Helical" evidence="7">
    <location>
        <begin position="394"/>
        <end position="411"/>
    </location>
</feature>
<evidence type="ECO:0000259" key="8">
    <source>
        <dbReference type="PROSITE" id="PS50850"/>
    </source>
</evidence>
<dbReference type="InterPro" id="IPR036259">
    <property type="entry name" value="MFS_trans_sf"/>
</dbReference>
<keyword evidence="5 7" id="KW-1133">Transmembrane helix</keyword>
<feature type="domain" description="Major facilitator superfamily (MFS) profile" evidence="8">
    <location>
        <begin position="230"/>
        <end position="429"/>
    </location>
</feature>
<evidence type="ECO:0000256" key="1">
    <source>
        <dbReference type="ARBA" id="ARBA00004651"/>
    </source>
</evidence>
<evidence type="ECO:0000256" key="4">
    <source>
        <dbReference type="ARBA" id="ARBA00022692"/>
    </source>
</evidence>
<dbReference type="InterPro" id="IPR020846">
    <property type="entry name" value="MFS_dom"/>
</dbReference>
<name>A0A401ZVL0_9CHLR</name>
<feature type="transmembrane region" description="Helical" evidence="7">
    <location>
        <begin position="102"/>
        <end position="119"/>
    </location>
</feature>
<comment type="caution">
    <text evidence="9">The sequence shown here is derived from an EMBL/GenBank/DDBJ whole genome shotgun (WGS) entry which is preliminary data.</text>
</comment>
<feature type="transmembrane region" description="Helical" evidence="7">
    <location>
        <begin position="42"/>
        <end position="67"/>
    </location>
</feature>
<dbReference type="EMBL" id="BIFR01000001">
    <property type="protein sequence ID" value="GCE10958.1"/>
    <property type="molecule type" value="Genomic_DNA"/>
</dbReference>
<keyword evidence="4 7" id="KW-0812">Transmembrane</keyword>
<sequence length="429" mass="46009">MFALLSQRNFCLLWVAHTLSILGDYVFFIAITFWVYEQTGSASATAAVLIVSTVPGILFAPLAGVLVDRWERRSIMLAVESARAVLFLALLGTIFVQPHTLWPIYVVGFLQSALATFFWSARGALLPQMIEPPSLLVANALYMVSDGAVRVIAPSLSAFILLNFGPPGVVTIDATTFLISVGSICLLTSIPLQDIEVASSSEDIPRPSQIVDVPAKREQRTQMTGNANHHVRGLLMLGSIVAYTAGTLSILFPVFVRTMLSAGPLAFGWILTAQAIGEGAMSLLLGRIPPRRGRFAGIGIVSGGLAVGGFVLMLIVSIHTLFSSLLLNLIFGAMTAAVTLQLLTLLQQRVANRFLGRTLATYTAAQALAQVGGMGIASATFAHIGLLWLMMFDGALYLLGSGLAWIVLTGHDDSGLRKSEKIHQKYPER</sequence>
<dbReference type="PROSITE" id="PS50850">
    <property type="entry name" value="MFS"/>
    <property type="match status" value="1"/>
</dbReference>
<keyword evidence="10" id="KW-1185">Reference proteome</keyword>
<protein>
    <submittedName>
        <fullName evidence="9">MFS transporter</fullName>
    </submittedName>
</protein>
<keyword evidence="2" id="KW-0813">Transport</keyword>
<dbReference type="SUPFAM" id="SSF103473">
    <property type="entry name" value="MFS general substrate transporter"/>
    <property type="match status" value="1"/>
</dbReference>
<evidence type="ECO:0000256" key="6">
    <source>
        <dbReference type="ARBA" id="ARBA00023136"/>
    </source>
</evidence>
<evidence type="ECO:0000256" key="7">
    <source>
        <dbReference type="SAM" id="Phobius"/>
    </source>
</evidence>
<feature type="transmembrane region" description="Helical" evidence="7">
    <location>
        <begin position="233"/>
        <end position="255"/>
    </location>
</feature>
<organism evidence="9 10">
    <name type="scientific">Tengunoibacter tsumagoiensis</name>
    <dbReference type="NCBI Taxonomy" id="2014871"/>
    <lineage>
        <taxon>Bacteria</taxon>
        <taxon>Bacillati</taxon>
        <taxon>Chloroflexota</taxon>
        <taxon>Ktedonobacteria</taxon>
        <taxon>Ktedonobacterales</taxon>
        <taxon>Dictyobacteraceae</taxon>
        <taxon>Tengunoibacter</taxon>
    </lineage>
</organism>
<gene>
    <name evidence="9" type="ORF">KTT_08170</name>
</gene>
<dbReference type="AlphaFoldDB" id="A0A401ZVL0"/>
<proteinExistence type="predicted"/>
<dbReference type="Gene3D" id="1.20.1250.20">
    <property type="entry name" value="MFS general substrate transporter like domains"/>
    <property type="match status" value="2"/>
</dbReference>
<evidence type="ECO:0000313" key="10">
    <source>
        <dbReference type="Proteomes" id="UP000287352"/>
    </source>
</evidence>
<feature type="transmembrane region" description="Helical" evidence="7">
    <location>
        <begin position="325"/>
        <end position="346"/>
    </location>
</feature>
<feature type="transmembrane region" description="Helical" evidence="7">
    <location>
        <begin position="267"/>
        <end position="286"/>
    </location>
</feature>